<keyword evidence="6" id="KW-0496">Mitochondrion</keyword>
<dbReference type="PANTHER" id="PTHR28071">
    <property type="entry name" value="REDOX PROTEIN FMP46, MITOCHONDRIAL-RELATED"/>
    <property type="match status" value="1"/>
</dbReference>
<dbReference type="KEGG" id="tpf:TPHA_0B03160"/>
<dbReference type="Proteomes" id="UP000005666">
    <property type="component" value="Chromosome 2"/>
</dbReference>
<reference evidence="7 8" key="1">
    <citation type="journal article" date="2011" name="Proc. Natl. Acad. Sci. U.S.A.">
        <title>Evolutionary erosion of yeast sex chromosomes by mating-type switching accidents.</title>
        <authorList>
            <person name="Gordon J.L."/>
            <person name="Armisen D."/>
            <person name="Proux-Wera E."/>
            <person name="Oheigeartaigh S.S."/>
            <person name="Byrne K.P."/>
            <person name="Wolfe K.H."/>
        </authorList>
    </citation>
    <scope>NUCLEOTIDE SEQUENCE [LARGE SCALE GENOMIC DNA]</scope>
    <source>
        <strain evidence="8">ATCC 24235 / CBS 4417 / NBRC 1672 / NRRL Y-8282 / UCD 70-5</strain>
    </source>
</reference>
<comment type="similarity">
    <text evidence="3">Belongs to the FMP46 family.</text>
</comment>
<dbReference type="Pfam" id="PF07955">
    <property type="entry name" value="DUF1687"/>
    <property type="match status" value="1"/>
</dbReference>
<evidence type="ECO:0000256" key="3">
    <source>
        <dbReference type="ARBA" id="ARBA00009734"/>
    </source>
</evidence>
<dbReference type="OMA" id="LWVDWEK"/>
<evidence type="ECO:0000256" key="2">
    <source>
        <dbReference type="ARBA" id="ARBA00004173"/>
    </source>
</evidence>
<gene>
    <name evidence="7" type="primary">TPHA0B03160</name>
    <name evidence="7" type="ordered locus">TPHA_0B03160</name>
</gene>
<dbReference type="eggNOG" id="ENOG502S4SU">
    <property type="taxonomic scope" value="Eukaryota"/>
</dbReference>
<evidence type="ECO:0000313" key="7">
    <source>
        <dbReference type="EMBL" id="CCE61988.1"/>
    </source>
</evidence>
<protein>
    <submittedName>
        <fullName evidence="7">Uncharacterized protein</fullName>
    </submittedName>
</protein>
<evidence type="ECO:0000256" key="6">
    <source>
        <dbReference type="ARBA" id="ARBA00023128"/>
    </source>
</evidence>
<evidence type="ECO:0000256" key="5">
    <source>
        <dbReference type="ARBA" id="ARBA00023002"/>
    </source>
</evidence>
<sequence length="137" mass="15665">MSLFRTLQNQPRVISLFTQGVEVNSGSKILYNELNKHCKSADAKTRFNIEVHKTFPTLDQLKYMVDINPKVVEQQVPNLMKIISAKNNSGIFGSSLETCIKEGIWNPEKSIWMDWEKKSIGNNLSSLQTYLKSLETK</sequence>
<dbReference type="PANTHER" id="PTHR28071:SF1">
    <property type="entry name" value="REDOX PROTEIN FMP46, MITOCHONDRIAL-RELATED"/>
    <property type="match status" value="1"/>
</dbReference>
<organism evidence="7 8">
    <name type="scientific">Tetrapisispora phaffii (strain ATCC 24235 / CBS 4417 / NBRC 1672 / NRRL Y-8282 / UCD 70-5)</name>
    <name type="common">Yeast</name>
    <name type="synonym">Fabospora phaffii</name>
    <dbReference type="NCBI Taxonomy" id="1071381"/>
    <lineage>
        <taxon>Eukaryota</taxon>
        <taxon>Fungi</taxon>
        <taxon>Dikarya</taxon>
        <taxon>Ascomycota</taxon>
        <taxon>Saccharomycotina</taxon>
        <taxon>Saccharomycetes</taxon>
        <taxon>Saccharomycetales</taxon>
        <taxon>Saccharomycetaceae</taxon>
        <taxon>Tetrapisispora</taxon>
    </lineage>
</organism>
<keyword evidence="8" id="KW-1185">Reference proteome</keyword>
<dbReference type="InterPro" id="IPR036249">
    <property type="entry name" value="Thioredoxin-like_sf"/>
</dbReference>
<evidence type="ECO:0000256" key="4">
    <source>
        <dbReference type="ARBA" id="ARBA00022946"/>
    </source>
</evidence>
<keyword evidence="4" id="KW-0809">Transit peptide</keyword>
<dbReference type="GO" id="GO:0016491">
    <property type="term" value="F:oxidoreductase activity"/>
    <property type="evidence" value="ECO:0007669"/>
    <property type="project" value="UniProtKB-KW"/>
</dbReference>
<dbReference type="InterPro" id="IPR012882">
    <property type="entry name" value="Fmp46"/>
</dbReference>
<dbReference type="HOGENOM" id="CLU_1939538_0_0_1"/>
<dbReference type="AlphaFoldDB" id="G8BPQ7"/>
<dbReference type="GO" id="GO:0051051">
    <property type="term" value="P:negative regulation of transport"/>
    <property type="evidence" value="ECO:0007669"/>
    <property type="project" value="EnsemblFungi"/>
</dbReference>
<evidence type="ECO:0000256" key="1">
    <source>
        <dbReference type="ARBA" id="ARBA00002963"/>
    </source>
</evidence>
<proteinExistence type="inferred from homology"/>
<comment type="function">
    <text evidence="1">Putative mitochondrial redox protein which could be involved in the reduction of small toxic molecules.</text>
</comment>
<dbReference type="GeneID" id="11534967"/>
<keyword evidence="5" id="KW-0560">Oxidoreductase</keyword>
<comment type="subcellular location">
    <subcellularLocation>
        <location evidence="2">Mitochondrion</location>
    </subcellularLocation>
</comment>
<dbReference type="OrthoDB" id="4044803at2759"/>
<name>G8BPQ7_TETPH</name>
<dbReference type="SUPFAM" id="SSF52833">
    <property type="entry name" value="Thioredoxin-like"/>
    <property type="match status" value="1"/>
</dbReference>
<evidence type="ECO:0000313" key="8">
    <source>
        <dbReference type="Proteomes" id="UP000005666"/>
    </source>
</evidence>
<dbReference type="RefSeq" id="XP_003684422.1">
    <property type="nucleotide sequence ID" value="XM_003684374.1"/>
</dbReference>
<dbReference type="EMBL" id="HE612857">
    <property type="protein sequence ID" value="CCE61988.1"/>
    <property type="molecule type" value="Genomic_DNA"/>
</dbReference>
<dbReference type="GO" id="GO:0005739">
    <property type="term" value="C:mitochondrion"/>
    <property type="evidence" value="ECO:0007669"/>
    <property type="project" value="UniProtKB-SubCell"/>
</dbReference>
<accession>G8BPQ7</accession>
<dbReference type="Gene3D" id="3.40.30.10">
    <property type="entry name" value="Glutaredoxin"/>
    <property type="match status" value="1"/>
</dbReference>